<proteinExistence type="predicted"/>
<dbReference type="AlphaFoldDB" id="A0A420J5G1"/>
<dbReference type="EMBL" id="MCBS01017587">
    <property type="protein sequence ID" value="RKF82016.1"/>
    <property type="molecule type" value="Genomic_DNA"/>
</dbReference>
<comment type="caution">
    <text evidence="1">The sequence shown here is derived from an EMBL/GenBank/DDBJ whole genome shotgun (WGS) entry which is preliminary data.</text>
</comment>
<dbReference type="Proteomes" id="UP000285326">
    <property type="component" value="Unassembled WGS sequence"/>
</dbReference>
<organism evidence="1 2">
    <name type="scientific">Golovinomyces cichoracearum</name>
    <dbReference type="NCBI Taxonomy" id="62708"/>
    <lineage>
        <taxon>Eukaryota</taxon>
        <taxon>Fungi</taxon>
        <taxon>Dikarya</taxon>
        <taxon>Ascomycota</taxon>
        <taxon>Pezizomycotina</taxon>
        <taxon>Leotiomycetes</taxon>
        <taxon>Erysiphales</taxon>
        <taxon>Erysiphaceae</taxon>
        <taxon>Golovinomyces</taxon>
    </lineage>
</organism>
<protein>
    <submittedName>
        <fullName evidence="1">Uncharacterized protein</fullName>
    </submittedName>
</protein>
<gene>
    <name evidence="1" type="ORF">GcM1_175003</name>
</gene>
<name>A0A420J5G1_9PEZI</name>
<sequence>MSQKALWKWAKAQFQLVKAWMQGTIGIILSKKQGCAAVGNAELEIRR</sequence>
<evidence type="ECO:0000313" key="2">
    <source>
        <dbReference type="Proteomes" id="UP000285326"/>
    </source>
</evidence>
<accession>A0A420J5G1</accession>
<reference evidence="1 2" key="1">
    <citation type="journal article" date="2018" name="BMC Genomics">
        <title>Comparative genome analyses reveal sequence features reflecting distinct modes of host-adaptation between dicot and monocot powdery mildew.</title>
        <authorList>
            <person name="Wu Y."/>
            <person name="Ma X."/>
            <person name="Pan Z."/>
            <person name="Kale S.D."/>
            <person name="Song Y."/>
            <person name="King H."/>
            <person name="Zhang Q."/>
            <person name="Presley C."/>
            <person name="Deng X."/>
            <person name="Wei C.I."/>
            <person name="Xiao S."/>
        </authorList>
    </citation>
    <scope>NUCLEOTIDE SEQUENCE [LARGE SCALE GENOMIC DNA]</scope>
    <source>
        <strain evidence="1">UMSG1</strain>
    </source>
</reference>
<evidence type="ECO:0000313" key="1">
    <source>
        <dbReference type="EMBL" id="RKF82016.1"/>
    </source>
</evidence>